<accession>A0A918NHH0</accession>
<dbReference type="AlphaFoldDB" id="A0A918NHH0"/>
<evidence type="ECO:0008006" key="7">
    <source>
        <dbReference type="Google" id="ProtNLM"/>
    </source>
</evidence>
<dbReference type="CDD" id="cd01948">
    <property type="entry name" value="EAL"/>
    <property type="match status" value="1"/>
</dbReference>
<dbReference type="InterPro" id="IPR029787">
    <property type="entry name" value="Nucleotide_cyclase"/>
</dbReference>
<evidence type="ECO:0000256" key="1">
    <source>
        <dbReference type="SAM" id="Phobius"/>
    </source>
</evidence>
<dbReference type="EMBL" id="BMXR01000011">
    <property type="protein sequence ID" value="GGX67561.1"/>
    <property type="molecule type" value="Genomic_DNA"/>
</dbReference>
<dbReference type="SMART" id="SM00267">
    <property type="entry name" value="GGDEF"/>
    <property type="match status" value="1"/>
</dbReference>
<dbReference type="GO" id="GO:0016020">
    <property type="term" value="C:membrane"/>
    <property type="evidence" value="ECO:0007669"/>
    <property type="project" value="InterPro"/>
</dbReference>
<feature type="domain" description="EAL" evidence="2">
    <location>
        <begin position="517"/>
        <end position="770"/>
    </location>
</feature>
<dbReference type="InterPro" id="IPR029151">
    <property type="entry name" value="Sensor-like_sf"/>
</dbReference>
<dbReference type="InterPro" id="IPR029150">
    <property type="entry name" value="dCache_3"/>
</dbReference>
<dbReference type="Gene3D" id="3.30.70.270">
    <property type="match status" value="1"/>
</dbReference>
<keyword evidence="1" id="KW-1133">Transmembrane helix</keyword>
<gene>
    <name evidence="5" type="ORF">GCM10007392_38990</name>
</gene>
<dbReference type="InterPro" id="IPR043128">
    <property type="entry name" value="Rev_trsase/Diguanyl_cyclase"/>
</dbReference>
<keyword evidence="6" id="KW-1185">Reference proteome</keyword>
<sequence length="779" mass="86895">MAISFRTSLLLIFISLLGLTLATTIWAVMRATDANARANAARELEVAERVFETLLDENSRQLTDRATLLAEDFAFRQAIATNEENTIISVLANHGERIGADLIIMLDPSGDVRISTHAIGEDVDSLRQHIRTGQSAFSELTITEGQPYQLVMVPVEAPDLIAWVGMGFVMDSELMNGFRDITKAEVTMLYRDDNSGAIRTLSTLNDNPLSVPALSGRFASALNVAANRLRNDGWLSRQSTLINSADQQLGILMSVSLQEALAAYTNLRTQMLGIAALALVLAAVATALIARGITQPIDTLVRAARRIASGDYRQPVELDRKNEFGVLGDTLNSMQDAIQDRERHIAYQAQHDILTGLPNRDRMATLMNERLSSAPDEPFGVLLMQISNFDALSDVYGVSVMDRVLQQAAERLTRNRRSDDRIGRVGTDEFLILAEHLSPAQCRAVVHQYQLGFEAPFHCDAIEIKAETRIGVVHCPEHADTYEDILRRAHIALNDARHHSLAFALYEIGRDEVHLRKITVTHRLQQAILNGGFELLFQPQYDLRAGRIHSAEALIRWQDPELGRMFPDEFIPLAEQSGDITLITDWVLNEALRQMAAWQADGHDLGVSINLSARDVLQDDFIDGLIARLRHDDIRRDALMFEITESAVMADPEHALRNLQRLYDAGVSLAMDDFGTGFSSLSQLKSMPVHELKIDKSFVLRLDEDRDDQRIVRSTIEMAHHLGLSVIAEGVENRASLALLYDMGCDAIQGYYLSKPKTASELREWLATFDQHRLESLHA</sequence>
<keyword evidence="1" id="KW-0472">Membrane</keyword>
<proteinExistence type="predicted"/>
<dbReference type="Proteomes" id="UP000626148">
    <property type="component" value="Unassembled WGS sequence"/>
</dbReference>
<dbReference type="Pfam" id="PF00563">
    <property type="entry name" value="EAL"/>
    <property type="match status" value="1"/>
</dbReference>
<dbReference type="GO" id="GO:0071111">
    <property type="term" value="F:cyclic-guanylate-specific phosphodiesterase activity"/>
    <property type="evidence" value="ECO:0007669"/>
    <property type="project" value="InterPro"/>
</dbReference>
<dbReference type="Gene3D" id="3.20.20.450">
    <property type="entry name" value="EAL domain"/>
    <property type="match status" value="1"/>
</dbReference>
<dbReference type="SMART" id="SM00304">
    <property type="entry name" value="HAMP"/>
    <property type="match status" value="1"/>
</dbReference>
<evidence type="ECO:0000259" key="4">
    <source>
        <dbReference type="PROSITE" id="PS50887"/>
    </source>
</evidence>
<dbReference type="PROSITE" id="PS50885">
    <property type="entry name" value="HAMP"/>
    <property type="match status" value="1"/>
</dbReference>
<feature type="transmembrane region" description="Helical" evidence="1">
    <location>
        <begin position="271"/>
        <end position="290"/>
    </location>
</feature>
<feature type="domain" description="GGDEF" evidence="4">
    <location>
        <begin position="377"/>
        <end position="518"/>
    </location>
</feature>
<dbReference type="InterPro" id="IPR003660">
    <property type="entry name" value="HAMP_dom"/>
</dbReference>
<dbReference type="PROSITE" id="PS50887">
    <property type="entry name" value="GGDEF"/>
    <property type="match status" value="1"/>
</dbReference>
<dbReference type="RefSeq" id="WP_189611882.1">
    <property type="nucleotide sequence ID" value="NZ_BMXR01000011.1"/>
</dbReference>
<organism evidence="5 6">
    <name type="scientific">Saccharospirillum salsuginis</name>
    <dbReference type="NCBI Taxonomy" id="418750"/>
    <lineage>
        <taxon>Bacteria</taxon>
        <taxon>Pseudomonadati</taxon>
        <taxon>Pseudomonadota</taxon>
        <taxon>Gammaproteobacteria</taxon>
        <taxon>Oceanospirillales</taxon>
        <taxon>Saccharospirillaceae</taxon>
        <taxon>Saccharospirillum</taxon>
    </lineage>
</organism>
<reference evidence="5" key="1">
    <citation type="journal article" date="2014" name="Int. J. Syst. Evol. Microbiol.">
        <title>Complete genome sequence of Corynebacterium casei LMG S-19264T (=DSM 44701T), isolated from a smear-ripened cheese.</title>
        <authorList>
            <consortium name="US DOE Joint Genome Institute (JGI-PGF)"/>
            <person name="Walter F."/>
            <person name="Albersmeier A."/>
            <person name="Kalinowski J."/>
            <person name="Ruckert C."/>
        </authorList>
    </citation>
    <scope>NUCLEOTIDE SEQUENCE</scope>
    <source>
        <strain evidence="5">KCTC 22169</strain>
    </source>
</reference>
<dbReference type="SMART" id="SM00052">
    <property type="entry name" value="EAL"/>
    <property type="match status" value="1"/>
</dbReference>
<evidence type="ECO:0000259" key="2">
    <source>
        <dbReference type="PROSITE" id="PS50883"/>
    </source>
</evidence>
<dbReference type="InterPro" id="IPR035919">
    <property type="entry name" value="EAL_sf"/>
</dbReference>
<dbReference type="SUPFAM" id="SSF158472">
    <property type="entry name" value="HAMP domain-like"/>
    <property type="match status" value="1"/>
</dbReference>
<evidence type="ECO:0000313" key="6">
    <source>
        <dbReference type="Proteomes" id="UP000626148"/>
    </source>
</evidence>
<dbReference type="SUPFAM" id="SSF141868">
    <property type="entry name" value="EAL domain-like"/>
    <property type="match status" value="1"/>
</dbReference>
<dbReference type="InterPro" id="IPR001633">
    <property type="entry name" value="EAL_dom"/>
</dbReference>
<protein>
    <recommendedName>
        <fullName evidence="7">Diguanylate cyclase (GGDEF) domain-containing protein</fullName>
    </recommendedName>
</protein>
<dbReference type="SUPFAM" id="SSF103190">
    <property type="entry name" value="Sensory domain-like"/>
    <property type="match status" value="1"/>
</dbReference>
<evidence type="ECO:0000313" key="5">
    <source>
        <dbReference type="EMBL" id="GGX67561.1"/>
    </source>
</evidence>
<dbReference type="CDD" id="cd01949">
    <property type="entry name" value="GGDEF"/>
    <property type="match status" value="1"/>
</dbReference>
<dbReference type="PANTHER" id="PTHR33121:SF71">
    <property type="entry name" value="OXYGEN SENSOR PROTEIN DOSP"/>
    <property type="match status" value="1"/>
</dbReference>
<dbReference type="Gene3D" id="6.10.340.10">
    <property type="match status" value="1"/>
</dbReference>
<dbReference type="InterPro" id="IPR050706">
    <property type="entry name" value="Cyclic-di-GMP_PDE-like"/>
</dbReference>
<evidence type="ECO:0000259" key="3">
    <source>
        <dbReference type="PROSITE" id="PS50885"/>
    </source>
</evidence>
<comment type="caution">
    <text evidence="5">The sequence shown here is derived from an EMBL/GenBank/DDBJ whole genome shotgun (WGS) entry which is preliminary data.</text>
</comment>
<keyword evidence="1" id="KW-0812">Transmembrane</keyword>
<dbReference type="NCBIfam" id="TIGR00254">
    <property type="entry name" value="GGDEF"/>
    <property type="match status" value="1"/>
</dbReference>
<dbReference type="PROSITE" id="PS50883">
    <property type="entry name" value="EAL"/>
    <property type="match status" value="1"/>
</dbReference>
<dbReference type="PANTHER" id="PTHR33121">
    <property type="entry name" value="CYCLIC DI-GMP PHOSPHODIESTERASE PDEF"/>
    <property type="match status" value="1"/>
</dbReference>
<dbReference type="SUPFAM" id="SSF55073">
    <property type="entry name" value="Nucleotide cyclase"/>
    <property type="match status" value="1"/>
</dbReference>
<reference evidence="5" key="2">
    <citation type="submission" date="2020-09" db="EMBL/GenBank/DDBJ databases">
        <authorList>
            <person name="Sun Q."/>
            <person name="Kim S."/>
        </authorList>
    </citation>
    <scope>NUCLEOTIDE SEQUENCE</scope>
    <source>
        <strain evidence="5">KCTC 22169</strain>
    </source>
</reference>
<dbReference type="CDD" id="cd06225">
    <property type="entry name" value="HAMP"/>
    <property type="match status" value="1"/>
</dbReference>
<name>A0A918NHH0_9GAMM</name>
<dbReference type="Pfam" id="PF00990">
    <property type="entry name" value="GGDEF"/>
    <property type="match status" value="1"/>
</dbReference>
<dbReference type="Pfam" id="PF14827">
    <property type="entry name" value="dCache_3"/>
    <property type="match status" value="1"/>
</dbReference>
<dbReference type="Pfam" id="PF00672">
    <property type="entry name" value="HAMP"/>
    <property type="match status" value="1"/>
</dbReference>
<dbReference type="GO" id="GO:0007165">
    <property type="term" value="P:signal transduction"/>
    <property type="evidence" value="ECO:0007669"/>
    <property type="project" value="InterPro"/>
</dbReference>
<dbReference type="InterPro" id="IPR000160">
    <property type="entry name" value="GGDEF_dom"/>
</dbReference>
<feature type="domain" description="HAMP" evidence="3">
    <location>
        <begin position="291"/>
        <end position="343"/>
    </location>
</feature>